<name>A0A117NH95_PICGL</name>
<geneLocation type="mitochondrion" evidence="1"/>
<dbReference type="EMBL" id="LKAM01000006">
    <property type="protein sequence ID" value="KUM47990.1"/>
    <property type="molecule type" value="Genomic_DNA"/>
</dbReference>
<organism evidence="1">
    <name type="scientific">Picea glauca</name>
    <name type="common">White spruce</name>
    <name type="synonym">Pinus glauca</name>
    <dbReference type="NCBI Taxonomy" id="3330"/>
    <lineage>
        <taxon>Eukaryota</taxon>
        <taxon>Viridiplantae</taxon>
        <taxon>Streptophyta</taxon>
        <taxon>Embryophyta</taxon>
        <taxon>Tracheophyta</taxon>
        <taxon>Spermatophyta</taxon>
        <taxon>Pinopsida</taxon>
        <taxon>Pinidae</taxon>
        <taxon>Conifers I</taxon>
        <taxon>Pinales</taxon>
        <taxon>Pinaceae</taxon>
        <taxon>Picea</taxon>
    </lineage>
</organism>
<dbReference type="AlphaFoldDB" id="A0A117NH95"/>
<keyword evidence="1" id="KW-0496">Mitochondrion</keyword>
<comment type="caution">
    <text evidence="1">The sequence shown here is derived from an EMBL/GenBank/DDBJ whole genome shotgun (WGS) entry which is preliminary data.</text>
</comment>
<evidence type="ECO:0000313" key="1">
    <source>
        <dbReference type="EMBL" id="KUM47990.1"/>
    </source>
</evidence>
<proteinExistence type="predicted"/>
<accession>A0A117NH95</accession>
<reference evidence="1" key="1">
    <citation type="journal article" date="2015" name="Genome Biol. Evol.">
        <title>Organellar Genomes of White Spruce (Picea glauca): Assembly and Annotation.</title>
        <authorList>
            <person name="Jackman S.D."/>
            <person name="Warren R.L."/>
            <person name="Gibb E.A."/>
            <person name="Vandervalk B.P."/>
            <person name="Mohamadi H."/>
            <person name="Chu J."/>
            <person name="Raymond A."/>
            <person name="Pleasance S."/>
            <person name="Coope R."/>
            <person name="Wildung M.R."/>
            <person name="Ritland C.E."/>
            <person name="Bousquet J."/>
            <person name="Jones S.J."/>
            <person name="Bohlmann J."/>
            <person name="Birol I."/>
        </authorList>
    </citation>
    <scope>NUCLEOTIDE SEQUENCE [LARGE SCALE GENOMIC DNA]</scope>
    <source>
        <tissue evidence="1">Flushing bud</tissue>
    </source>
</reference>
<gene>
    <name evidence="1" type="ORF">ABT39_MTgene4985</name>
</gene>
<protein>
    <submittedName>
        <fullName evidence="1">Uncharacterized protein</fullName>
    </submittedName>
</protein>
<sequence>MKLPLPPREKLQVMVLLAQVLPVLLPTYPQRLKVAIQRTQMPSFYAVWDI</sequence>